<dbReference type="Gene3D" id="1.20.1070.10">
    <property type="entry name" value="Rhodopsin 7-helix transmembrane proteins"/>
    <property type="match status" value="1"/>
</dbReference>
<keyword evidence="6 13" id="KW-0472">Membrane</keyword>
<feature type="transmembrane region" description="Helical" evidence="13">
    <location>
        <begin position="200"/>
        <end position="223"/>
    </location>
</feature>
<dbReference type="FunFam" id="1.20.1070.10:FF:000691">
    <property type="entry name" value="Predicted vertebrate-like dopamine D1-like G-protein coupled receptor"/>
    <property type="match status" value="1"/>
</dbReference>
<feature type="transmembrane region" description="Helical" evidence="13">
    <location>
        <begin position="33"/>
        <end position="58"/>
    </location>
</feature>
<dbReference type="GO" id="GO:0071880">
    <property type="term" value="P:adenylate cyclase-activating adrenergic receptor signaling pathway"/>
    <property type="evidence" value="ECO:0000318"/>
    <property type="project" value="GO_Central"/>
</dbReference>
<evidence type="ECO:0000256" key="12">
    <source>
        <dbReference type="SAM" id="MobiDB-lite"/>
    </source>
</evidence>
<proteinExistence type="inferred from homology"/>
<dbReference type="InterPro" id="IPR017452">
    <property type="entry name" value="GPCR_Rhodpsn_7TM"/>
</dbReference>
<dbReference type="PANTHER" id="PTHR24248">
    <property type="entry name" value="ADRENERGIC RECEPTOR-RELATED G-PROTEIN COUPLED RECEPTOR"/>
    <property type="match status" value="1"/>
</dbReference>
<dbReference type="RefSeq" id="XP_008113527.1">
    <property type="nucleotide sequence ID" value="XM_008115320.3"/>
</dbReference>
<feature type="transmembrane region" description="Helical" evidence="13">
    <location>
        <begin position="109"/>
        <end position="130"/>
    </location>
</feature>
<feature type="domain" description="G-protein coupled receptors family 1 profile" evidence="14">
    <location>
        <begin position="49"/>
        <end position="332"/>
    </location>
</feature>
<keyword evidence="5 11" id="KW-0297">G-protein coupled receptor</keyword>
<dbReference type="Proteomes" id="UP000001646">
    <property type="component" value="Unplaced"/>
</dbReference>
<keyword evidence="9" id="KW-0325">Glycoprotein</keyword>
<dbReference type="GO" id="GO:0004930">
    <property type="term" value="F:G protein-coupled receptor activity"/>
    <property type="evidence" value="ECO:0000318"/>
    <property type="project" value="GO_Central"/>
</dbReference>
<keyword evidence="10 11" id="KW-0807">Transducer</keyword>
<evidence type="ECO:0000256" key="13">
    <source>
        <dbReference type="SAM" id="Phobius"/>
    </source>
</evidence>
<feature type="region of interest" description="Disordered" evidence="12">
    <location>
        <begin position="414"/>
        <end position="440"/>
    </location>
</feature>
<feature type="transmembrane region" description="Helical" evidence="13">
    <location>
        <begin position="265"/>
        <end position="286"/>
    </location>
</feature>
<dbReference type="AlphaFoldDB" id="H9GD08"/>
<dbReference type="GeneTree" id="ENSGT00940000157037"/>
<evidence type="ECO:0000256" key="4">
    <source>
        <dbReference type="ARBA" id="ARBA00022989"/>
    </source>
</evidence>
<evidence type="ECO:0000256" key="9">
    <source>
        <dbReference type="ARBA" id="ARBA00023180"/>
    </source>
</evidence>
<keyword evidence="3 11" id="KW-0812">Transmembrane</keyword>
<organism evidence="15 16">
    <name type="scientific">Anolis carolinensis</name>
    <name type="common">Green anole</name>
    <name type="synonym">American chameleon</name>
    <dbReference type="NCBI Taxonomy" id="28377"/>
    <lineage>
        <taxon>Eukaryota</taxon>
        <taxon>Metazoa</taxon>
        <taxon>Chordata</taxon>
        <taxon>Craniata</taxon>
        <taxon>Vertebrata</taxon>
        <taxon>Euteleostomi</taxon>
        <taxon>Lepidosauria</taxon>
        <taxon>Squamata</taxon>
        <taxon>Bifurcata</taxon>
        <taxon>Unidentata</taxon>
        <taxon>Episquamata</taxon>
        <taxon>Toxicofera</taxon>
        <taxon>Iguania</taxon>
        <taxon>Dactyloidae</taxon>
        <taxon>Anolis</taxon>
    </lineage>
</organism>
<comment type="similarity">
    <text evidence="11">Belongs to the G-protein coupled receptor 1 family.</text>
</comment>
<dbReference type="eggNOG" id="KOG3656">
    <property type="taxonomic scope" value="Eukaryota"/>
</dbReference>
<keyword evidence="4 13" id="KW-1133">Transmembrane helix</keyword>
<dbReference type="InParanoid" id="H9GD08"/>
<reference evidence="15" key="2">
    <citation type="submission" date="2025-08" db="UniProtKB">
        <authorList>
            <consortium name="Ensembl"/>
        </authorList>
    </citation>
    <scope>IDENTIFICATION</scope>
</reference>
<evidence type="ECO:0000256" key="11">
    <source>
        <dbReference type="RuleBase" id="RU000688"/>
    </source>
</evidence>
<dbReference type="PRINTS" id="PR00242">
    <property type="entry name" value="DOPAMINER"/>
</dbReference>
<dbReference type="InterPro" id="IPR000929">
    <property type="entry name" value="Dopamine_rcpt"/>
</dbReference>
<evidence type="ECO:0000256" key="1">
    <source>
        <dbReference type="ARBA" id="ARBA00004651"/>
    </source>
</evidence>
<dbReference type="PROSITE" id="PS50262">
    <property type="entry name" value="G_PROTEIN_RECEP_F1_2"/>
    <property type="match status" value="1"/>
</dbReference>
<dbReference type="PRINTS" id="PR00237">
    <property type="entry name" value="GPCRRHODOPSN"/>
</dbReference>
<dbReference type="InterPro" id="IPR000276">
    <property type="entry name" value="GPCR_Rhodpsn"/>
</dbReference>
<evidence type="ECO:0000256" key="3">
    <source>
        <dbReference type="ARBA" id="ARBA00022692"/>
    </source>
</evidence>
<evidence type="ECO:0000256" key="5">
    <source>
        <dbReference type="ARBA" id="ARBA00023040"/>
    </source>
</evidence>
<feature type="transmembrane region" description="Helical" evidence="13">
    <location>
        <begin position="70"/>
        <end position="89"/>
    </location>
</feature>
<sequence>MENASQDSKGAWHQLPLPNGTGSGPSSIGSFKVLSGSLVVLLVLSTLAGNSLVCLAVIRFRHLRAKVTNWFVLSLAVSDLCVALLVMPWKAVTEVSGGAWLFGSSFCDIWVAFDIMCCTASIFHLCIISLDRYWAIASPFRYERRMTPGLASAMIALAWILSILISFIPVQLHWHKAEEARSPDRSLSPQRCDARLNRTYAIASSLISFYIPVTIMIGTYTQIYRIAQAQIRRISSLERAGGLGPTQGKEPASSLRSSLCKETKVLQTLSIIVGVFVCCWLPFFLLNCLLPFCESRPDISGPPRQDPCISQTVFNVFMWLGWANSSVNPVIYAFNADFRRAFASLLGCRGRSLPCRTANSSTVERVNLSNELASYHHNSSCHRGGSISAPFIPPAIGAWSHSLPHTVDFQGEDDSCGRPLLEKERPPSCPATHTSESRNLDRPALLPFECETEISLDTLTPFTEMAGH</sequence>
<reference evidence="15" key="1">
    <citation type="submission" date="2009-12" db="EMBL/GenBank/DDBJ databases">
        <title>The Genome Sequence of Anolis carolinensis (Green Anole Lizard).</title>
        <authorList>
            <consortium name="The Genome Sequencing Platform"/>
            <person name="Di Palma F."/>
            <person name="Alfoldi J."/>
            <person name="Heiman D."/>
            <person name="Young S."/>
            <person name="Grabherr M."/>
            <person name="Johnson J."/>
            <person name="Lander E.S."/>
            <person name="Lindblad-Toh K."/>
        </authorList>
    </citation>
    <scope>NUCLEOTIDE SEQUENCE [LARGE SCALE GENOMIC DNA]</scope>
    <source>
        <strain evidence="15">JBL SC #1</strain>
    </source>
</reference>
<evidence type="ECO:0000259" key="14">
    <source>
        <dbReference type="PROSITE" id="PS50262"/>
    </source>
</evidence>
<keyword evidence="2" id="KW-1003">Cell membrane</keyword>
<feature type="transmembrane region" description="Helical" evidence="13">
    <location>
        <begin position="150"/>
        <end position="172"/>
    </location>
</feature>
<dbReference type="SUPFAM" id="SSF81321">
    <property type="entry name" value="Family A G protein-coupled receptor-like"/>
    <property type="match status" value="1"/>
</dbReference>
<keyword evidence="7" id="KW-1015">Disulfide bond</keyword>
<evidence type="ECO:0000256" key="7">
    <source>
        <dbReference type="ARBA" id="ARBA00023157"/>
    </source>
</evidence>
<protein>
    <recommendedName>
        <fullName evidence="14">G-protein coupled receptors family 1 profile domain-containing protein</fullName>
    </recommendedName>
</protein>
<dbReference type="GO" id="GO:0043410">
    <property type="term" value="P:positive regulation of MAPK cascade"/>
    <property type="evidence" value="ECO:0000318"/>
    <property type="project" value="GO_Central"/>
</dbReference>
<dbReference type="STRING" id="28377.ENSACAP00000007589"/>
<comment type="subcellular location">
    <subcellularLocation>
        <location evidence="1">Cell membrane</location>
        <topology evidence="1">Multi-pass membrane protein</topology>
    </subcellularLocation>
</comment>
<dbReference type="GeneID" id="100568121"/>
<accession>H9GD08</accession>
<dbReference type="GO" id="GO:0005886">
    <property type="term" value="C:plasma membrane"/>
    <property type="evidence" value="ECO:0000318"/>
    <property type="project" value="GO_Central"/>
</dbReference>
<evidence type="ECO:0000256" key="2">
    <source>
        <dbReference type="ARBA" id="ARBA00022475"/>
    </source>
</evidence>
<dbReference type="KEGG" id="acs:100568121"/>
<evidence type="ECO:0000256" key="10">
    <source>
        <dbReference type="ARBA" id="ARBA00023224"/>
    </source>
</evidence>
<evidence type="ECO:0000313" key="15">
    <source>
        <dbReference type="Ensembl" id="ENSACAP00000007589.3"/>
    </source>
</evidence>
<dbReference type="PANTHER" id="PTHR24248:SF193">
    <property type="entry name" value="DOPAMINE D1C RECEPTOR"/>
    <property type="match status" value="1"/>
</dbReference>
<dbReference type="Pfam" id="PF00001">
    <property type="entry name" value="7tm_1"/>
    <property type="match status" value="1"/>
</dbReference>
<evidence type="ECO:0000313" key="16">
    <source>
        <dbReference type="Proteomes" id="UP000001646"/>
    </source>
</evidence>
<keyword evidence="16" id="KW-1185">Reference proteome</keyword>
<name>H9GD08_ANOCA</name>
<reference evidence="15" key="3">
    <citation type="submission" date="2025-09" db="UniProtKB">
        <authorList>
            <consortium name="Ensembl"/>
        </authorList>
    </citation>
    <scope>IDENTIFICATION</scope>
</reference>
<dbReference type="Ensembl" id="ENSACAT00000007750.3">
    <property type="protein sequence ID" value="ENSACAP00000007589.3"/>
    <property type="gene ID" value="ENSACAG00000007745.3"/>
</dbReference>
<dbReference type="CDD" id="cd15057">
    <property type="entry name" value="7tmA_D1-like_dopamine_R"/>
    <property type="match status" value="1"/>
</dbReference>
<dbReference type="Bgee" id="ENSACAG00000007745">
    <property type="expression patterns" value="Expressed in ovary and 2 other cell types or tissues"/>
</dbReference>
<evidence type="ECO:0000256" key="8">
    <source>
        <dbReference type="ARBA" id="ARBA00023170"/>
    </source>
</evidence>
<gene>
    <name evidence="15" type="primary">LOC100568121</name>
</gene>
<keyword evidence="8 11" id="KW-0675">Receptor</keyword>
<dbReference type="PROSITE" id="PS00237">
    <property type="entry name" value="G_PROTEIN_RECEP_F1_1"/>
    <property type="match status" value="1"/>
</dbReference>
<dbReference type="HOGENOM" id="CLU_009579_11_0_1"/>
<evidence type="ECO:0000256" key="6">
    <source>
        <dbReference type="ARBA" id="ARBA00023136"/>
    </source>
</evidence>
<dbReference type="OrthoDB" id="5957871at2759"/>